<evidence type="ECO:0000313" key="3">
    <source>
        <dbReference type="Proteomes" id="UP000694425"/>
    </source>
</evidence>
<evidence type="ECO:0000313" key="2">
    <source>
        <dbReference type="Ensembl" id="ENSNVIP00000003630.1"/>
    </source>
</evidence>
<sequence length="69" mass="7800">ISKRPSDAPPPTPAPETQMPSTPGFVRYNPYSHLAYNIYRPEGTRAPTARSWHPLVLQFQSPQSDRISH</sequence>
<protein>
    <submittedName>
        <fullName evidence="2">Uncharacterized protein</fullName>
    </submittedName>
</protein>
<dbReference type="GeneTree" id="ENSGT00940000164415"/>
<reference evidence="2" key="1">
    <citation type="submission" date="2025-08" db="UniProtKB">
        <authorList>
            <consortium name="Ensembl"/>
        </authorList>
    </citation>
    <scope>IDENTIFICATION</scope>
</reference>
<feature type="region of interest" description="Disordered" evidence="1">
    <location>
        <begin position="1"/>
        <end position="24"/>
    </location>
</feature>
<proteinExistence type="predicted"/>
<dbReference type="Proteomes" id="UP000694425">
    <property type="component" value="Unplaced"/>
</dbReference>
<evidence type="ECO:0000256" key="1">
    <source>
        <dbReference type="SAM" id="MobiDB-lite"/>
    </source>
</evidence>
<organism evidence="2 3">
    <name type="scientific">Neovison vison</name>
    <name type="common">American mink</name>
    <name type="synonym">Mustela vison</name>
    <dbReference type="NCBI Taxonomy" id="452646"/>
    <lineage>
        <taxon>Eukaryota</taxon>
        <taxon>Metazoa</taxon>
        <taxon>Chordata</taxon>
        <taxon>Craniata</taxon>
        <taxon>Vertebrata</taxon>
        <taxon>Euteleostomi</taxon>
        <taxon>Mammalia</taxon>
        <taxon>Eutheria</taxon>
        <taxon>Laurasiatheria</taxon>
        <taxon>Carnivora</taxon>
        <taxon>Caniformia</taxon>
        <taxon>Musteloidea</taxon>
        <taxon>Mustelidae</taxon>
        <taxon>Mustelinae</taxon>
        <taxon>Neogale</taxon>
    </lineage>
</organism>
<reference evidence="2" key="2">
    <citation type="submission" date="2025-09" db="UniProtKB">
        <authorList>
            <consortium name="Ensembl"/>
        </authorList>
    </citation>
    <scope>IDENTIFICATION</scope>
</reference>
<dbReference type="AlphaFoldDB" id="A0A8C7A590"/>
<keyword evidence="3" id="KW-1185">Reference proteome</keyword>
<name>A0A8C7A590_NEOVI</name>
<dbReference type="Ensembl" id="ENSNVIT00000004259.1">
    <property type="protein sequence ID" value="ENSNVIP00000003630.1"/>
    <property type="gene ID" value="ENSNVIG00000002912.1"/>
</dbReference>
<accession>A0A8C7A590</accession>